<dbReference type="EMBL" id="FQUC01000002">
    <property type="protein sequence ID" value="SHE91471.1"/>
    <property type="molecule type" value="Genomic_DNA"/>
</dbReference>
<reference evidence="2" key="1">
    <citation type="submission" date="2016-11" db="EMBL/GenBank/DDBJ databases">
        <authorList>
            <person name="Varghese N."/>
            <person name="Submissions S."/>
        </authorList>
    </citation>
    <scope>NUCLEOTIDE SEQUENCE [LARGE SCALE GENOMIC DNA]</scope>
    <source>
        <strain evidence="2">DSM 27370</strain>
    </source>
</reference>
<name>A0A1M4XDJ9_9BACT</name>
<evidence type="ECO:0000313" key="2">
    <source>
        <dbReference type="Proteomes" id="UP000184480"/>
    </source>
</evidence>
<gene>
    <name evidence="1" type="ORF">SAMN05444362_102479</name>
</gene>
<evidence type="ECO:0000313" key="1">
    <source>
        <dbReference type="EMBL" id="SHE91471.1"/>
    </source>
</evidence>
<proteinExistence type="predicted"/>
<keyword evidence="2" id="KW-1185">Reference proteome</keyword>
<organism evidence="1 2">
    <name type="scientific">Dysgonomonas macrotermitis</name>
    <dbReference type="NCBI Taxonomy" id="1346286"/>
    <lineage>
        <taxon>Bacteria</taxon>
        <taxon>Pseudomonadati</taxon>
        <taxon>Bacteroidota</taxon>
        <taxon>Bacteroidia</taxon>
        <taxon>Bacteroidales</taxon>
        <taxon>Dysgonomonadaceae</taxon>
        <taxon>Dysgonomonas</taxon>
    </lineage>
</organism>
<dbReference type="AlphaFoldDB" id="A0A1M4XDJ9"/>
<dbReference type="Proteomes" id="UP000184480">
    <property type="component" value="Unassembled WGS sequence"/>
</dbReference>
<dbReference type="STRING" id="1346286.SAMN05444362_102479"/>
<accession>A0A1M4XDJ9</accession>
<protein>
    <submittedName>
        <fullName evidence="1">Uncharacterized protein</fullName>
    </submittedName>
</protein>
<sequence>MLNEIEDIYNKGQRDYEHLSTIYQTFKQITQKGIPIIYSSYNYKIKQIVNLLSAL</sequence>